<accession>A0A418YKN9</accession>
<comment type="caution">
    <text evidence="2">The sequence shown here is derived from an EMBL/GenBank/DDBJ whole genome shotgun (WGS) entry which is preliminary data.</text>
</comment>
<keyword evidence="1" id="KW-0732">Signal</keyword>
<sequence length="295" mass="33467">MRRLLPFCWFIATLLLSSSVIAQPFVIARISNNPAKTIARLQPMADYLAEHLGDYGYSKGKVIVAKDYSHLQTLVKQERIDWITESGWMATKLELTNLASAELIKWKKGHREYKSYILVKHDSPILELKSLQGKVIGLEDDSSMSGFFMPIIMLDDNGLEAVQLSSPSEALVDDKKVHYSFYHKESNGAFWLDKGIVSAIAISSKDWHGDRYSNYHKEHFKIIAQSAPMPRAFELAPKHLSPELVEAVKTLMLPVPEAMPDLAQQYEGTTQFDRLTPTDRAWLERIKTSSQQLSL</sequence>
<evidence type="ECO:0000313" key="3">
    <source>
        <dbReference type="Proteomes" id="UP000283255"/>
    </source>
</evidence>
<dbReference type="PANTHER" id="PTHR35841">
    <property type="entry name" value="PHOSPHONATES-BINDING PERIPLASMIC PROTEIN"/>
    <property type="match status" value="1"/>
</dbReference>
<feature type="chain" id="PRO_5019077906" description="Phosphate/phosphite/phosphonate ABC transporter substrate-binding protein" evidence="1">
    <location>
        <begin position="23"/>
        <end position="295"/>
    </location>
</feature>
<name>A0A418YKN9_9GAMM</name>
<evidence type="ECO:0000256" key="1">
    <source>
        <dbReference type="SAM" id="SignalP"/>
    </source>
</evidence>
<dbReference type="EMBL" id="QZCH01000001">
    <property type="protein sequence ID" value="RJG51548.1"/>
    <property type="molecule type" value="Genomic_DNA"/>
</dbReference>
<gene>
    <name evidence="2" type="ORF">D1Z90_02110</name>
</gene>
<reference evidence="2 3" key="2">
    <citation type="submission" date="2019-01" db="EMBL/GenBank/DDBJ databases">
        <title>Motilimonas pumilus sp. nov., isolated from the gut of sea cucumber (Apostichopus japonicus).</title>
        <authorList>
            <person name="Wang F.-Q."/>
            <person name="Ren L.-H."/>
            <person name="Lin Y.-W."/>
            <person name="Sun G.-H."/>
            <person name="Du Z.-J."/>
            <person name="Zhao J.-X."/>
            <person name="Liu X.-J."/>
            <person name="Liu L.-J."/>
        </authorList>
    </citation>
    <scope>NUCLEOTIDE SEQUENCE [LARGE SCALE GENOMIC DNA]</scope>
    <source>
        <strain evidence="2 3">PLHSC7-2</strain>
    </source>
</reference>
<dbReference type="PANTHER" id="PTHR35841:SF1">
    <property type="entry name" value="PHOSPHONATES-BINDING PERIPLASMIC PROTEIN"/>
    <property type="match status" value="1"/>
</dbReference>
<organism evidence="2 3">
    <name type="scientific">Motilimonas pumila</name>
    <dbReference type="NCBI Taxonomy" id="2303987"/>
    <lineage>
        <taxon>Bacteria</taxon>
        <taxon>Pseudomonadati</taxon>
        <taxon>Pseudomonadota</taxon>
        <taxon>Gammaproteobacteria</taxon>
        <taxon>Alteromonadales</taxon>
        <taxon>Alteromonadales genera incertae sedis</taxon>
        <taxon>Motilimonas</taxon>
    </lineage>
</organism>
<proteinExistence type="predicted"/>
<reference evidence="2 3" key="1">
    <citation type="submission" date="2018-09" db="EMBL/GenBank/DDBJ databases">
        <authorList>
            <person name="Wang F."/>
        </authorList>
    </citation>
    <scope>NUCLEOTIDE SEQUENCE [LARGE SCALE GENOMIC DNA]</scope>
    <source>
        <strain evidence="2 3">PLHSC7-2</strain>
    </source>
</reference>
<dbReference type="AlphaFoldDB" id="A0A418YKN9"/>
<protein>
    <recommendedName>
        <fullName evidence="4">Phosphate/phosphite/phosphonate ABC transporter substrate-binding protein</fullName>
    </recommendedName>
</protein>
<dbReference type="Proteomes" id="UP000283255">
    <property type="component" value="Unassembled WGS sequence"/>
</dbReference>
<keyword evidence="3" id="KW-1185">Reference proteome</keyword>
<dbReference type="Pfam" id="PF12974">
    <property type="entry name" value="Phosphonate-bd"/>
    <property type="match status" value="1"/>
</dbReference>
<evidence type="ECO:0000313" key="2">
    <source>
        <dbReference type="EMBL" id="RJG51548.1"/>
    </source>
</evidence>
<feature type="signal peptide" evidence="1">
    <location>
        <begin position="1"/>
        <end position="22"/>
    </location>
</feature>
<dbReference type="OrthoDB" id="1931120at2"/>
<dbReference type="Gene3D" id="3.40.190.10">
    <property type="entry name" value="Periplasmic binding protein-like II"/>
    <property type="match status" value="2"/>
</dbReference>
<dbReference type="SUPFAM" id="SSF53850">
    <property type="entry name" value="Periplasmic binding protein-like II"/>
    <property type="match status" value="1"/>
</dbReference>
<evidence type="ECO:0008006" key="4">
    <source>
        <dbReference type="Google" id="ProtNLM"/>
    </source>
</evidence>
<dbReference type="RefSeq" id="WP_119909072.1">
    <property type="nucleotide sequence ID" value="NZ_QZCH01000001.1"/>
</dbReference>